<dbReference type="GO" id="GO:0016020">
    <property type="term" value="C:membrane"/>
    <property type="evidence" value="ECO:0007669"/>
    <property type="project" value="UniProtKB-SubCell"/>
</dbReference>
<dbReference type="InterPro" id="IPR009644">
    <property type="entry name" value="FKTN/MNN4/W02B3.4-1"/>
</dbReference>
<evidence type="ECO:0000313" key="5">
    <source>
        <dbReference type="EMBL" id="CAJ0564301.1"/>
    </source>
</evidence>
<dbReference type="PANTHER" id="PTHR15407">
    <property type="entry name" value="FUKUTIN-RELATED"/>
    <property type="match status" value="1"/>
</dbReference>
<comment type="subcellular location">
    <subcellularLocation>
        <location evidence="1">Membrane</location>
        <topology evidence="1">Single-pass membrane protein</topology>
    </subcellularLocation>
</comment>
<evidence type="ECO:0000256" key="1">
    <source>
        <dbReference type="ARBA" id="ARBA00004167"/>
    </source>
</evidence>
<dbReference type="PANTHER" id="PTHR15407:SF28">
    <property type="entry name" value="RIBITOL-5-PHOSPHATE TRANSFERASE FKTN"/>
    <property type="match status" value="1"/>
</dbReference>
<evidence type="ECO:0000256" key="2">
    <source>
        <dbReference type="ARBA" id="ARBA00022692"/>
    </source>
</evidence>
<dbReference type="AlphaFoldDB" id="A0AA36C8G8"/>
<sequence length="395" mass="45627">MRATFLTMPRPGPKRHALYAILLLVAVAGIWYLRGVEEGQNHGQKDGRWNYYRPSVPLRDLIPATKPNSTSSRQPKMLILDGPYTPKLFAAQPELYTVAVQVEQGQTTDDFKKIKKSSPYAELLFFINSPSNDFFEIFRPENISDLRLMPKSAYTKEWNTFVPRDDAFHARLWAGSRMIGCLNLTIIRNTTEPPNIIPEDVYWLSVVRDLHFEYRALPFLNGGTLLGWRRECTVIPHTRDMDLATFEDEFPMALVDDSINMTGKPLQLARIIGWPGDSYEATFWAKTGRGKSFAIDMFTMYRDPKQRKCYTTLIISQSKSVHAKYREEYPWFEADFCTANLHGYVFHVPCDPDALLEADYGKDWTVDRPTKVYSYGHNVVPNDNFRINDSTFIRF</sequence>
<protein>
    <submittedName>
        <fullName evidence="5">Uncharacterized protein</fullName>
    </submittedName>
</protein>
<keyword evidence="4" id="KW-0472">Membrane</keyword>
<keyword evidence="3" id="KW-1133">Transmembrane helix</keyword>
<comment type="caution">
    <text evidence="5">The sequence shown here is derived from an EMBL/GenBank/DDBJ whole genome shotgun (WGS) entry which is preliminary data.</text>
</comment>
<accession>A0AA36C8G8</accession>
<name>A0AA36C8G8_9BILA</name>
<dbReference type="Proteomes" id="UP001177023">
    <property type="component" value="Unassembled WGS sequence"/>
</dbReference>
<keyword evidence="2" id="KW-0812">Transmembrane</keyword>
<evidence type="ECO:0000256" key="4">
    <source>
        <dbReference type="ARBA" id="ARBA00023136"/>
    </source>
</evidence>
<evidence type="ECO:0000256" key="3">
    <source>
        <dbReference type="ARBA" id="ARBA00022989"/>
    </source>
</evidence>
<feature type="non-terminal residue" evidence="5">
    <location>
        <position position="1"/>
    </location>
</feature>
<proteinExistence type="predicted"/>
<dbReference type="EMBL" id="CATQJA010000856">
    <property type="protein sequence ID" value="CAJ0564301.1"/>
    <property type="molecule type" value="Genomic_DNA"/>
</dbReference>
<keyword evidence="6" id="KW-1185">Reference proteome</keyword>
<gene>
    <name evidence="5" type="ORF">MSPICULIGERA_LOCUS2983</name>
</gene>
<evidence type="ECO:0000313" key="6">
    <source>
        <dbReference type="Proteomes" id="UP001177023"/>
    </source>
</evidence>
<reference evidence="5" key="1">
    <citation type="submission" date="2023-06" db="EMBL/GenBank/DDBJ databases">
        <authorList>
            <person name="Delattre M."/>
        </authorList>
    </citation>
    <scope>NUCLEOTIDE SEQUENCE</scope>
    <source>
        <strain evidence="5">AF72</strain>
    </source>
</reference>
<organism evidence="5 6">
    <name type="scientific">Mesorhabditis spiculigera</name>
    <dbReference type="NCBI Taxonomy" id="96644"/>
    <lineage>
        <taxon>Eukaryota</taxon>
        <taxon>Metazoa</taxon>
        <taxon>Ecdysozoa</taxon>
        <taxon>Nematoda</taxon>
        <taxon>Chromadorea</taxon>
        <taxon>Rhabditida</taxon>
        <taxon>Rhabditina</taxon>
        <taxon>Rhabditomorpha</taxon>
        <taxon>Rhabditoidea</taxon>
        <taxon>Rhabditidae</taxon>
        <taxon>Mesorhabditinae</taxon>
        <taxon>Mesorhabditis</taxon>
    </lineage>
</organism>